<keyword evidence="2" id="KW-1185">Reference proteome</keyword>
<evidence type="ECO:0000313" key="1">
    <source>
        <dbReference type="EMBL" id="AOU98081.1"/>
    </source>
</evidence>
<reference evidence="2" key="1">
    <citation type="submission" date="2016-09" db="EMBL/GenBank/DDBJ databases">
        <title>Acidihalobacter prosperus F5.</title>
        <authorList>
            <person name="Khaleque H.N."/>
            <person name="Ramsay J.P."/>
            <person name="Kaksonen A.H."/>
            <person name="Boxall N.J."/>
            <person name="Watkin E.L.J."/>
        </authorList>
    </citation>
    <scope>NUCLEOTIDE SEQUENCE [LARGE SCALE GENOMIC DNA]</scope>
    <source>
        <strain evidence="2">F5</strain>
    </source>
</reference>
<dbReference type="InterPro" id="IPR023214">
    <property type="entry name" value="HAD_sf"/>
</dbReference>
<dbReference type="EMBL" id="CP017415">
    <property type="protein sequence ID" value="AOU98081.1"/>
    <property type="molecule type" value="Genomic_DNA"/>
</dbReference>
<dbReference type="KEGG" id="aprs:BI364_09010"/>
<dbReference type="RefSeq" id="WP_070078457.1">
    <property type="nucleotide sequence ID" value="NZ_CP017415.1"/>
</dbReference>
<name>A0A1D8INT6_9GAMM</name>
<dbReference type="Gene3D" id="1.10.286.50">
    <property type="match status" value="1"/>
</dbReference>
<dbReference type="SFLD" id="SFLDG01129">
    <property type="entry name" value="C1.5:_HAD__Beta-PGM__Phosphata"/>
    <property type="match status" value="1"/>
</dbReference>
<dbReference type="AlphaFoldDB" id="A0A1D8INT6"/>
<dbReference type="SUPFAM" id="SSF56784">
    <property type="entry name" value="HAD-like"/>
    <property type="match status" value="1"/>
</dbReference>
<organism evidence="1 2">
    <name type="scientific">Acidihalobacter yilgarnensis</name>
    <dbReference type="NCBI Taxonomy" id="2819280"/>
    <lineage>
        <taxon>Bacteria</taxon>
        <taxon>Pseudomonadati</taxon>
        <taxon>Pseudomonadota</taxon>
        <taxon>Gammaproteobacteria</taxon>
        <taxon>Chromatiales</taxon>
        <taxon>Ectothiorhodospiraceae</taxon>
        <taxon>Acidihalobacter</taxon>
    </lineage>
</organism>
<dbReference type="Pfam" id="PF00702">
    <property type="entry name" value="Hydrolase"/>
    <property type="match status" value="1"/>
</dbReference>
<proteinExistence type="predicted"/>
<dbReference type="InterPro" id="IPR036412">
    <property type="entry name" value="HAD-like_sf"/>
</dbReference>
<protein>
    <submittedName>
        <fullName evidence="1">Haloacid dehalogenase</fullName>
    </submittedName>
</protein>
<dbReference type="SFLD" id="SFLDS00003">
    <property type="entry name" value="Haloacid_Dehalogenase"/>
    <property type="match status" value="1"/>
</dbReference>
<dbReference type="Gene3D" id="3.40.50.1000">
    <property type="entry name" value="HAD superfamily/HAD-like"/>
    <property type="match status" value="1"/>
</dbReference>
<accession>A0A1D8INT6</accession>
<dbReference type="Proteomes" id="UP000095401">
    <property type="component" value="Chromosome"/>
</dbReference>
<gene>
    <name evidence="1" type="ORF">BI364_09010</name>
</gene>
<evidence type="ECO:0000313" key="2">
    <source>
        <dbReference type="Proteomes" id="UP000095401"/>
    </source>
</evidence>
<sequence>MTQDIVFLLDVDNTLLDNDRVILDLRQHLERAFGHASAERYWACFEQLRSELGYADYLGALQRYRMDELSDALSDPRLLEMSTFLIDYPFADRLYAGALDVIERLQTFGTTVVLTDGDVVFQPRKVQRSGLWRAVDGRVLIYLHKERMLHQMQQRFPAHHYVMVDDKLRILAAMKQSLGVRLTTVFARQGHYATDPENIAHYPQADISIDCIGDLLAIDFPTLLGQKSARRSTQESP</sequence>